<organism evidence="2 3">
    <name type="scientific">Bifidobacterium jacchi</name>
    <dbReference type="NCBI Taxonomy" id="2490545"/>
    <lineage>
        <taxon>Bacteria</taxon>
        <taxon>Bacillati</taxon>
        <taxon>Actinomycetota</taxon>
        <taxon>Actinomycetes</taxon>
        <taxon>Bifidobacteriales</taxon>
        <taxon>Bifidobacteriaceae</taxon>
        <taxon>Bifidobacterium</taxon>
    </lineage>
</organism>
<keyword evidence="3" id="KW-1185">Reference proteome</keyword>
<dbReference type="OrthoDB" id="9772456at2"/>
<dbReference type="Gene3D" id="3.30.540.10">
    <property type="entry name" value="Fructose-1,6-Bisphosphatase, subunit A, domain 1"/>
    <property type="match status" value="1"/>
</dbReference>
<dbReference type="InterPro" id="IPR000760">
    <property type="entry name" value="Inositol_monophosphatase-like"/>
</dbReference>
<dbReference type="SUPFAM" id="SSF56655">
    <property type="entry name" value="Carbohydrate phosphatase"/>
    <property type="match status" value="1"/>
</dbReference>
<dbReference type="GO" id="GO:0008934">
    <property type="term" value="F:inositol monophosphate 1-phosphatase activity"/>
    <property type="evidence" value="ECO:0007669"/>
    <property type="project" value="TreeGrafter"/>
</dbReference>
<evidence type="ECO:0000313" key="2">
    <source>
        <dbReference type="EMBL" id="KAB5607556.1"/>
    </source>
</evidence>
<comment type="caution">
    <text evidence="2">The sequence shown here is derived from an EMBL/GenBank/DDBJ whole genome shotgun (WGS) entry which is preliminary data.</text>
</comment>
<dbReference type="Gene3D" id="3.40.190.80">
    <property type="match status" value="1"/>
</dbReference>
<gene>
    <name evidence="2" type="ORF">EHS19_04400</name>
</gene>
<name>A0A5N5RJQ3_9BIFI</name>
<dbReference type="Pfam" id="PF00459">
    <property type="entry name" value="Inositol_P"/>
    <property type="match status" value="1"/>
</dbReference>
<dbReference type="RefSeq" id="WP_151916575.1">
    <property type="nucleotide sequence ID" value="NZ_RQSP01000010.1"/>
</dbReference>
<dbReference type="EMBL" id="RQSP01000010">
    <property type="protein sequence ID" value="KAB5607556.1"/>
    <property type="molecule type" value="Genomic_DNA"/>
</dbReference>
<reference evidence="2 3" key="1">
    <citation type="journal article" date="2019" name="Int. J. Syst. Evol. Microbiol.">
        <title>Bifidobacterium jacchi sp. nov., isolated from the faeces of a baby common marmoset (Callithrix jacchus).</title>
        <authorList>
            <person name="Modesto M."/>
            <person name="Watanabe K."/>
            <person name="Arita M."/>
            <person name="Satti M."/>
            <person name="Oki K."/>
            <person name="Sciavilla P."/>
            <person name="Patavino C."/>
            <person name="Camma C."/>
            <person name="Michelini S."/>
            <person name="Sgorbati B."/>
            <person name="Mattarelli P."/>
        </authorList>
    </citation>
    <scope>NUCLEOTIDE SEQUENCE [LARGE SCALE GENOMIC DNA]</scope>
    <source>
        <strain evidence="2 3">MRM 9.3</strain>
    </source>
</reference>
<dbReference type="CDD" id="cd01637">
    <property type="entry name" value="IMPase_like"/>
    <property type="match status" value="1"/>
</dbReference>
<feature type="binding site" evidence="1">
    <location>
        <position position="89"/>
    </location>
    <ligand>
        <name>Mg(2+)</name>
        <dbReference type="ChEBI" id="CHEBI:18420"/>
        <label>1</label>
        <note>catalytic</note>
    </ligand>
</feature>
<protein>
    <submittedName>
        <fullName evidence="2">Inositol monophosphatase family protein</fullName>
    </submittedName>
</protein>
<dbReference type="PRINTS" id="PR00377">
    <property type="entry name" value="IMPHPHTASES"/>
</dbReference>
<comment type="cofactor">
    <cofactor evidence="1">
        <name>Mg(2+)</name>
        <dbReference type="ChEBI" id="CHEBI:18420"/>
    </cofactor>
</comment>
<keyword evidence="1" id="KW-0460">Magnesium</keyword>
<proteinExistence type="predicted"/>
<dbReference type="GO" id="GO:0006020">
    <property type="term" value="P:inositol metabolic process"/>
    <property type="evidence" value="ECO:0007669"/>
    <property type="project" value="TreeGrafter"/>
</dbReference>
<evidence type="ECO:0000256" key="1">
    <source>
        <dbReference type="PIRSR" id="PIRSR600760-2"/>
    </source>
</evidence>
<evidence type="ECO:0000313" key="3">
    <source>
        <dbReference type="Proteomes" id="UP000326336"/>
    </source>
</evidence>
<dbReference type="GO" id="GO:0046872">
    <property type="term" value="F:metal ion binding"/>
    <property type="evidence" value="ECO:0007669"/>
    <property type="project" value="UniProtKB-KW"/>
</dbReference>
<feature type="binding site" evidence="1">
    <location>
        <position position="226"/>
    </location>
    <ligand>
        <name>Mg(2+)</name>
        <dbReference type="ChEBI" id="CHEBI:18420"/>
        <label>1</label>
        <note>catalytic</note>
    </ligand>
</feature>
<accession>A0A5N5RJQ3</accession>
<dbReference type="Proteomes" id="UP000326336">
    <property type="component" value="Unassembled WGS sequence"/>
</dbReference>
<dbReference type="PANTHER" id="PTHR20854:SF4">
    <property type="entry name" value="INOSITOL-1-MONOPHOSPHATASE-RELATED"/>
    <property type="match status" value="1"/>
</dbReference>
<feature type="binding site" evidence="1">
    <location>
        <position position="88"/>
    </location>
    <ligand>
        <name>Mg(2+)</name>
        <dbReference type="ChEBI" id="CHEBI:18420"/>
        <label>1</label>
        <note>catalytic</note>
    </ligand>
</feature>
<dbReference type="PANTHER" id="PTHR20854">
    <property type="entry name" value="INOSITOL MONOPHOSPHATASE"/>
    <property type="match status" value="1"/>
</dbReference>
<dbReference type="GO" id="GO:0007165">
    <property type="term" value="P:signal transduction"/>
    <property type="evidence" value="ECO:0007669"/>
    <property type="project" value="TreeGrafter"/>
</dbReference>
<sequence>MELRALAMEVARVAQDAGRHALTDQLNPHDLSSPKRQDEETRFTSGVDDRLVRFIRNRLTYLDPFDGFWHQRPDVCHPGQRFWCVGNLDGAINYVRNMAEWAVTVSLFEFNEQNSAQPILGVVHAPALGVTYMAARGQGAVREQRTTIGVKRAKIMPSITPSLDGSVVSFGVSYLPEEAGRALRVVASLAGRPADIKRVGPAALDLCRVADGTYDAYFEPHLHKWDVPAISAGTVVVWEAQGHLSQWDGSQIHWRRENNIVATNGLIDTDLQQYLV</sequence>
<keyword evidence="1" id="KW-0479">Metal-binding</keyword>
<dbReference type="AlphaFoldDB" id="A0A5N5RJQ3"/>